<dbReference type="Gramene" id="Mp1g11320.1">
    <property type="protein sequence ID" value="Mp1g11320.1.cds1"/>
    <property type="gene ID" value="Mp1g11320"/>
</dbReference>
<evidence type="ECO:0000313" key="2">
    <source>
        <dbReference type="Proteomes" id="UP000244005"/>
    </source>
</evidence>
<accession>A0A2R6XHI3</accession>
<gene>
    <name evidence="1" type="ORF">MARPO_0014s0095</name>
</gene>
<reference evidence="2" key="1">
    <citation type="journal article" date="2017" name="Cell">
        <title>Insights into land plant evolution garnered from the Marchantia polymorpha genome.</title>
        <authorList>
            <person name="Bowman J.L."/>
            <person name="Kohchi T."/>
            <person name="Yamato K.T."/>
            <person name="Jenkins J."/>
            <person name="Shu S."/>
            <person name="Ishizaki K."/>
            <person name="Yamaoka S."/>
            <person name="Nishihama R."/>
            <person name="Nakamura Y."/>
            <person name="Berger F."/>
            <person name="Adam C."/>
            <person name="Aki S.S."/>
            <person name="Althoff F."/>
            <person name="Araki T."/>
            <person name="Arteaga-Vazquez M.A."/>
            <person name="Balasubrmanian S."/>
            <person name="Barry K."/>
            <person name="Bauer D."/>
            <person name="Boehm C.R."/>
            <person name="Briginshaw L."/>
            <person name="Caballero-Perez J."/>
            <person name="Catarino B."/>
            <person name="Chen F."/>
            <person name="Chiyoda S."/>
            <person name="Chovatia M."/>
            <person name="Davies K.M."/>
            <person name="Delmans M."/>
            <person name="Demura T."/>
            <person name="Dierschke T."/>
            <person name="Dolan L."/>
            <person name="Dorantes-Acosta A.E."/>
            <person name="Eklund D.M."/>
            <person name="Florent S.N."/>
            <person name="Flores-Sandoval E."/>
            <person name="Fujiyama A."/>
            <person name="Fukuzawa H."/>
            <person name="Galik B."/>
            <person name="Grimanelli D."/>
            <person name="Grimwood J."/>
            <person name="Grossniklaus U."/>
            <person name="Hamada T."/>
            <person name="Haseloff J."/>
            <person name="Hetherington A.J."/>
            <person name="Higo A."/>
            <person name="Hirakawa Y."/>
            <person name="Hundley H.N."/>
            <person name="Ikeda Y."/>
            <person name="Inoue K."/>
            <person name="Inoue S.I."/>
            <person name="Ishida S."/>
            <person name="Jia Q."/>
            <person name="Kakita M."/>
            <person name="Kanazawa T."/>
            <person name="Kawai Y."/>
            <person name="Kawashima T."/>
            <person name="Kennedy M."/>
            <person name="Kinose K."/>
            <person name="Kinoshita T."/>
            <person name="Kohara Y."/>
            <person name="Koide E."/>
            <person name="Komatsu K."/>
            <person name="Kopischke S."/>
            <person name="Kubo M."/>
            <person name="Kyozuka J."/>
            <person name="Lagercrantz U."/>
            <person name="Lin S.S."/>
            <person name="Lindquist E."/>
            <person name="Lipzen A.M."/>
            <person name="Lu C.W."/>
            <person name="De Luna E."/>
            <person name="Martienssen R.A."/>
            <person name="Minamino N."/>
            <person name="Mizutani M."/>
            <person name="Mizutani M."/>
            <person name="Mochizuki N."/>
            <person name="Monte I."/>
            <person name="Mosher R."/>
            <person name="Nagasaki H."/>
            <person name="Nakagami H."/>
            <person name="Naramoto S."/>
            <person name="Nishitani K."/>
            <person name="Ohtani M."/>
            <person name="Okamoto T."/>
            <person name="Okumura M."/>
            <person name="Phillips J."/>
            <person name="Pollak B."/>
            <person name="Reinders A."/>
            <person name="Rovekamp M."/>
            <person name="Sano R."/>
            <person name="Sawa S."/>
            <person name="Schmid M.W."/>
            <person name="Shirakawa M."/>
            <person name="Solano R."/>
            <person name="Spunde A."/>
            <person name="Suetsugu N."/>
            <person name="Sugano S."/>
            <person name="Sugiyama A."/>
            <person name="Sun R."/>
            <person name="Suzuki Y."/>
            <person name="Takenaka M."/>
            <person name="Takezawa D."/>
            <person name="Tomogane H."/>
            <person name="Tsuzuki M."/>
            <person name="Ueda T."/>
            <person name="Umeda M."/>
            <person name="Ward J.M."/>
            <person name="Watanabe Y."/>
            <person name="Yazaki K."/>
            <person name="Yokoyama R."/>
            <person name="Yoshitake Y."/>
            <person name="Yotsui I."/>
            <person name="Zachgo S."/>
            <person name="Schmutz J."/>
        </authorList>
    </citation>
    <scope>NUCLEOTIDE SEQUENCE [LARGE SCALE GENOMIC DNA]</scope>
    <source>
        <strain evidence="2">Tak-1</strain>
    </source>
</reference>
<sequence length="174" mass="19258">MSDGRPAAAAPAACADWDCCIKYRPRTSSGTQVLKRTEKVLLTSAHAKVALLLWALEKSINCLLTRTGTLLHDPSRHTYLLYSTRLDWTGLACTRLPHPLTNSLSLLHSSTIAQIRSYLPLCIRTVCSRPSLTATEWAASNPKHRALATVSFLQLTPRSYKCKPSLITINDKSR</sequence>
<proteinExistence type="predicted"/>
<keyword evidence="2" id="KW-1185">Reference proteome</keyword>
<protein>
    <submittedName>
        <fullName evidence="1">Uncharacterized protein</fullName>
    </submittedName>
</protein>
<organism evidence="1 2">
    <name type="scientific">Marchantia polymorpha</name>
    <name type="common">Common liverwort</name>
    <name type="synonym">Marchantia aquatica</name>
    <dbReference type="NCBI Taxonomy" id="3197"/>
    <lineage>
        <taxon>Eukaryota</taxon>
        <taxon>Viridiplantae</taxon>
        <taxon>Streptophyta</taxon>
        <taxon>Embryophyta</taxon>
        <taxon>Marchantiophyta</taxon>
        <taxon>Marchantiopsida</taxon>
        <taxon>Marchantiidae</taxon>
        <taxon>Marchantiales</taxon>
        <taxon>Marchantiaceae</taxon>
        <taxon>Marchantia</taxon>
    </lineage>
</organism>
<dbReference type="Proteomes" id="UP000244005">
    <property type="component" value="Unassembled WGS sequence"/>
</dbReference>
<evidence type="ECO:0000313" key="1">
    <source>
        <dbReference type="EMBL" id="PTQ45562.1"/>
    </source>
</evidence>
<name>A0A2R6XHI3_MARPO</name>
<dbReference type="EMBL" id="KZ772686">
    <property type="protein sequence ID" value="PTQ45562.1"/>
    <property type="molecule type" value="Genomic_DNA"/>
</dbReference>
<dbReference type="AlphaFoldDB" id="A0A2R6XHI3"/>